<comment type="caution">
    <text evidence="1">The sequence shown here is derived from an EMBL/GenBank/DDBJ whole genome shotgun (WGS) entry which is preliminary data.</text>
</comment>
<evidence type="ECO:0000313" key="1">
    <source>
        <dbReference type="EMBL" id="GAA0755563.1"/>
    </source>
</evidence>
<protein>
    <submittedName>
        <fullName evidence="1">Uncharacterized protein</fullName>
    </submittedName>
</protein>
<sequence length="186" mass="21600">MKKFIFIFVFILFSCSNDDDEVMFYDSPSPFDYGWVNAEKNGANWEAHSWATDRRRDEVWSYFSLVFTLYNQDGFILELFSIEGIPKEEGTYNITNDPEFRVVEHAKGYYSTLIEDGHIMCDSYNVDESFLDINKIAVSEFKEETGEIWGSFNVELKKIDITNCDPDAPGIISFTNAEFYAKIINQ</sequence>
<proteinExistence type="predicted"/>
<accession>A0ABN1K5P3</accession>
<dbReference type="PROSITE" id="PS51257">
    <property type="entry name" value="PROKAR_LIPOPROTEIN"/>
    <property type="match status" value="1"/>
</dbReference>
<organism evidence="1 2">
    <name type="scientific">Psychroflexus lacisalsi</name>
    <dbReference type="NCBI Taxonomy" id="503928"/>
    <lineage>
        <taxon>Bacteria</taxon>
        <taxon>Pseudomonadati</taxon>
        <taxon>Bacteroidota</taxon>
        <taxon>Flavobacteriia</taxon>
        <taxon>Flavobacteriales</taxon>
        <taxon>Flavobacteriaceae</taxon>
        <taxon>Psychroflexus</taxon>
    </lineage>
</organism>
<name>A0ABN1K5P3_9FLAO</name>
<dbReference type="EMBL" id="BAAAGG010000005">
    <property type="protein sequence ID" value="GAA0755563.1"/>
    <property type="molecule type" value="Genomic_DNA"/>
</dbReference>
<dbReference type="Proteomes" id="UP001500185">
    <property type="component" value="Unassembled WGS sequence"/>
</dbReference>
<gene>
    <name evidence="1" type="ORF">GCM10009433_10190</name>
</gene>
<reference evidence="2" key="1">
    <citation type="journal article" date="2019" name="Int. J. Syst. Evol. Microbiol.">
        <title>The Global Catalogue of Microorganisms (GCM) 10K type strain sequencing project: providing services to taxonomists for standard genome sequencing and annotation.</title>
        <authorList>
            <consortium name="The Broad Institute Genomics Platform"/>
            <consortium name="The Broad Institute Genome Sequencing Center for Infectious Disease"/>
            <person name="Wu L."/>
            <person name="Ma J."/>
        </authorList>
    </citation>
    <scope>NUCLEOTIDE SEQUENCE [LARGE SCALE GENOMIC DNA]</scope>
    <source>
        <strain evidence="2">JCM 16231</strain>
    </source>
</reference>
<keyword evidence="2" id="KW-1185">Reference proteome</keyword>
<evidence type="ECO:0000313" key="2">
    <source>
        <dbReference type="Proteomes" id="UP001500185"/>
    </source>
</evidence>
<dbReference type="RefSeq" id="WP_224453550.1">
    <property type="nucleotide sequence ID" value="NZ_BAAAGG010000005.1"/>
</dbReference>